<feature type="compositionally biased region" description="Polar residues" evidence="1">
    <location>
        <begin position="61"/>
        <end position="98"/>
    </location>
</feature>
<proteinExistence type="predicted"/>
<evidence type="ECO:0000313" key="2">
    <source>
        <dbReference type="EMBL" id="CAH7671140.1"/>
    </source>
</evidence>
<dbReference type="AlphaFoldDB" id="A0AAV0ASM4"/>
<keyword evidence="3" id="KW-1185">Reference proteome</keyword>
<name>A0AAV0ASM4_PHAPC</name>
<evidence type="ECO:0000256" key="1">
    <source>
        <dbReference type="SAM" id="MobiDB-lite"/>
    </source>
</evidence>
<comment type="caution">
    <text evidence="2">The sequence shown here is derived from an EMBL/GenBank/DDBJ whole genome shotgun (WGS) entry which is preliminary data.</text>
</comment>
<gene>
    <name evidence="2" type="ORF">PPACK8108_LOCUS5903</name>
</gene>
<dbReference type="Proteomes" id="UP001153365">
    <property type="component" value="Unassembled WGS sequence"/>
</dbReference>
<organism evidence="2 3">
    <name type="scientific">Phakopsora pachyrhizi</name>
    <name type="common">Asian soybean rust disease fungus</name>
    <dbReference type="NCBI Taxonomy" id="170000"/>
    <lineage>
        <taxon>Eukaryota</taxon>
        <taxon>Fungi</taxon>
        <taxon>Dikarya</taxon>
        <taxon>Basidiomycota</taxon>
        <taxon>Pucciniomycotina</taxon>
        <taxon>Pucciniomycetes</taxon>
        <taxon>Pucciniales</taxon>
        <taxon>Phakopsoraceae</taxon>
        <taxon>Phakopsora</taxon>
    </lineage>
</organism>
<reference evidence="2" key="1">
    <citation type="submission" date="2022-06" db="EMBL/GenBank/DDBJ databases">
        <authorList>
            <consortium name="SYNGENTA / RWTH Aachen University"/>
        </authorList>
    </citation>
    <scope>NUCLEOTIDE SEQUENCE</scope>
</reference>
<dbReference type="EMBL" id="CALTRL010001140">
    <property type="protein sequence ID" value="CAH7671140.1"/>
    <property type="molecule type" value="Genomic_DNA"/>
</dbReference>
<sequence>METVKQSADSDEACQLNNMMIQTTDDKGLVKNQTTISYDGTVPKVETAVATPHTFEGLPLSFNSTSSRLKQKNNQIGSPKTARNTNNKSSCATPSHNPQHPRLHPYHKQSQNRFTNPSPTQAFGHDRNDQEALQRCKRSNQMNCWFKESMVKDPWINLNHK</sequence>
<feature type="compositionally biased region" description="Polar residues" evidence="1">
    <location>
        <begin position="108"/>
        <end position="121"/>
    </location>
</feature>
<accession>A0AAV0ASM4</accession>
<feature type="region of interest" description="Disordered" evidence="1">
    <location>
        <begin position="56"/>
        <end position="131"/>
    </location>
</feature>
<protein>
    <submittedName>
        <fullName evidence="2">Uncharacterized protein</fullName>
    </submittedName>
</protein>
<evidence type="ECO:0000313" key="3">
    <source>
        <dbReference type="Proteomes" id="UP001153365"/>
    </source>
</evidence>